<organism evidence="1 2">
    <name type="scientific">Dorea formicigenerans</name>
    <dbReference type="NCBI Taxonomy" id="39486"/>
    <lineage>
        <taxon>Bacteria</taxon>
        <taxon>Bacillati</taxon>
        <taxon>Bacillota</taxon>
        <taxon>Clostridia</taxon>
        <taxon>Lachnospirales</taxon>
        <taxon>Lachnospiraceae</taxon>
        <taxon>Dorea</taxon>
    </lineage>
</organism>
<evidence type="ECO:0000313" key="1">
    <source>
        <dbReference type="EMBL" id="RGW54021.1"/>
    </source>
</evidence>
<accession>A0A395XP09</accession>
<dbReference type="RefSeq" id="WP_119196018.1">
    <property type="nucleotide sequence ID" value="NZ_AP031430.1"/>
</dbReference>
<dbReference type="Pfam" id="PF10711">
    <property type="entry name" value="DUF2513"/>
    <property type="match status" value="1"/>
</dbReference>
<sequence length="138" mass="15608">MKLDISCVRSILLTVEKYETIYDPVSFAEEPYNYYKDYLDSYDIDQILYHVQYCIKAGLLSDVCDTKSWGHTNFDCCLEPFGHDFLANTRTDEKWNLTQTIFSKVGGASLKALSAIAEGVTTALANKYLPAEISKIPI</sequence>
<evidence type="ECO:0000313" key="2">
    <source>
        <dbReference type="Proteomes" id="UP000266376"/>
    </source>
</evidence>
<reference evidence="1 2" key="1">
    <citation type="submission" date="2018-08" db="EMBL/GenBank/DDBJ databases">
        <title>A genome reference for cultivated species of the human gut microbiota.</title>
        <authorList>
            <person name="Zou Y."/>
            <person name="Xue W."/>
            <person name="Luo G."/>
        </authorList>
    </citation>
    <scope>NUCLEOTIDE SEQUENCE [LARGE SCALE GENOMIC DNA]</scope>
    <source>
        <strain evidence="1 2">AF12-11</strain>
    </source>
</reference>
<protein>
    <submittedName>
        <fullName evidence="1">DUF2513 domain-containing protein</fullName>
    </submittedName>
</protein>
<gene>
    <name evidence="1" type="ORF">DWV67_06345</name>
</gene>
<dbReference type="Proteomes" id="UP000266376">
    <property type="component" value="Unassembled WGS sequence"/>
</dbReference>
<dbReference type="EMBL" id="QSAJ01000012">
    <property type="protein sequence ID" value="RGW54021.1"/>
    <property type="molecule type" value="Genomic_DNA"/>
</dbReference>
<proteinExistence type="predicted"/>
<comment type="caution">
    <text evidence="1">The sequence shown here is derived from an EMBL/GenBank/DDBJ whole genome shotgun (WGS) entry which is preliminary data.</text>
</comment>
<dbReference type="AlphaFoldDB" id="A0A395XP09"/>
<name>A0A395XP09_9FIRM</name>
<dbReference type="InterPro" id="IPR019650">
    <property type="entry name" value="DUF2513"/>
</dbReference>